<accession>A0ABS2U1B0</accession>
<dbReference type="RefSeq" id="WP_205362375.1">
    <property type="nucleotide sequence ID" value="NZ_JADKYB010000025.1"/>
</dbReference>
<dbReference type="Proteomes" id="UP000749040">
    <property type="component" value="Unassembled WGS sequence"/>
</dbReference>
<name>A0ABS2U1B0_9ACTN</name>
<dbReference type="InterPro" id="IPR036390">
    <property type="entry name" value="WH_DNA-bd_sf"/>
</dbReference>
<dbReference type="PANTHER" id="PTHR33164:SF43">
    <property type="entry name" value="HTH-TYPE TRANSCRIPTIONAL REPRESSOR YETL"/>
    <property type="match status" value="1"/>
</dbReference>
<feature type="domain" description="HTH marR-type" evidence="1">
    <location>
        <begin position="1"/>
        <end position="145"/>
    </location>
</feature>
<dbReference type="PRINTS" id="PR00598">
    <property type="entry name" value="HTHMARR"/>
</dbReference>
<dbReference type="PANTHER" id="PTHR33164">
    <property type="entry name" value="TRANSCRIPTIONAL REGULATOR, MARR FAMILY"/>
    <property type="match status" value="1"/>
</dbReference>
<dbReference type="Pfam" id="PF12802">
    <property type="entry name" value="MarR_2"/>
    <property type="match status" value="1"/>
</dbReference>
<proteinExistence type="predicted"/>
<dbReference type="SUPFAM" id="SSF46785">
    <property type="entry name" value="Winged helix' DNA-binding domain"/>
    <property type="match status" value="1"/>
</dbReference>
<dbReference type="SMART" id="SM00347">
    <property type="entry name" value="HTH_MARR"/>
    <property type="match status" value="1"/>
</dbReference>
<dbReference type="PROSITE" id="PS50995">
    <property type="entry name" value="HTH_MARR_2"/>
    <property type="match status" value="1"/>
</dbReference>
<dbReference type="InterPro" id="IPR000835">
    <property type="entry name" value="HTH_MarR-typ"/>
</dbReference>
<evidence type="ECO:0000313" key="2">
    <source>
        <dbReference type="EMBL" id="MBM9509389.1"/>
    </source>
</evidence>
<dbReference type="EMBL" id="JADKYB010000025">
    <property type="protein sequence ID" value="MBM9509389.1"/>
    <property type="molecule type" value="Genomic_DNA"/>
</dbReference>
<keyword evidence="3" id="KW-1185">Reference proteome</keyword>
<comment type="caution">
    <text evidence="2">The sequence shown here is derived from an EMBL/GenBank/DDBJ whole genome shotgun (WGS) entry which is preliminary data.</text>
</comment>
<dbReference type="InterPro" id="IPR039422">
    <property type="entry name" value="MarR/SlyA-like"/>
</dbReference>
<evidence type="ECO:0000313" key="3">
    <source>
        <dbReference type="Proteomes" id="UP000749040"/>
    </source>
</evidence>
<protein>
    <submittedName>
        <fullName evidence="2">MarR family transcriptional regulator</fullName>
    </submittedName>
</protein>
<dbReference type="Gene3D" id="1.10.10.10">
    <property type="entry name" value="Winged helix-like DNA-binding domain superfamily/Winged helix DNA-binding domain"/>
    <property type="match status" value="1"/>
</dbReference>
<reference evidence="2 3" key="1">
    <citation type="submission" date="2021-01" db="EMBL/GenBank/DDBJ databases">
        <title>Streptomyces acididurans sp. nov., isolated from a peat swamp forest soil.</title>
        <authorList>
            <person name="Chantavorakit T."/>
            <person name="Duangmal K."/>
        </authorList>
    </citation>
    <scope>NUCLEOTIDE SEQUENCE [LARGE SCALE GENOMIC DNA]</scope>
    <source>
        <strain evidence="2 3">KK5PA1</strain>
    </source>
</reference>
<organism evidence="2 3">
    <name type="scientific">Actinacidiphila acididurans</name>
    <dbReference type="NCBI Taxonomy" id="2784346"/>
    <lineage>
        <taxon>Bacteria</taxon>
        <taxon>Bacillati</taxon>
        <taxon>Actinomycetota</taxon>
        <taxon>Actinomycetes</taxon>
        <taxon>Kitasatosporales</taxon>
        <taxon>Streptomycetaceae</taxon>
        <taxon>Actinacidiphila</taxon>
    </lineage>
</organism>
<dbReference type="InterPro" id="IPR036388">
    <property type="entry name" value="WH-like_DNA-bd_sf"/>
</dbReference>
<sequence length="152" mass="16668">MADTDGDWRPPARLRGLASWQADKVSTLGARLFARRMPLGARGEFAVLAALDEYGALSQADLGRHLSLDRNDVNGIVTRLEAGHHVDRRPDPANRRRNIVTLTEPGKEHLAELQRHTDAVQSELLAALDPGEREQLQVLLAKVLAGHPPQPA</sequence>
<evidence type="ECO:0000259" key="1">
    <source>
        <dbReference type="PROSITE" id="PS50995"/>
    </source>
</evidence>
<gene>
    <name evidence="2" type="ORF">ITX44_33555</name>
</gene>